<name>A0A645CF19_9ZZZZ</name>
<keyword evidence="4" id="KW-0812">Transmembrane</keyword>
<dbReference type="SUPFAM" id="SSF55021">
    <property type="entry name" value="ACT-like"/>
    <property type="match status" value="1"/>
</dbReference>
<dbReference type="InterPro" id="IPR029753">
    <property type="entry name" value="D-isomer_DH_CS"/>
</dbReference>
<protein>
    <submittedName>
        <fullName evidence="6">D-3-phosphoglycerate dehydrogenase</fullName>
        <ecNumber evidence="6">1.1.1.95</ecNumber>
    </submittedName>
</protein>
<keyword evidence="4" id="KW-0472">Membrane</keyword>
<dbReference type="EMBL" id="VSSQ01026711">
    <property type="protein sequence ID" value="MPM75566.1"/>
    <property type="molecule type" value="Genomic_DNA"/>
</dbReference>
<comment type="pathway">
    <text evidence="3">Amino-acid biosynthesis.</text>
</comment>
<dbReference type="PROSITE" id="PS00671">
    <property type="entry name" value="D_2_HYDROXYACID_DH_3"/>
    <property type="match status" value="1"/>
</dbReference>
<keyword evidence="4" id="KW-1133">Transmembrane helix</keyword>
<evidence type="ECO:0000256" key="1">
    <source>
        <dbReference type="ARBA" id="ARBA00023002"/>
    </source>
</evidence>
<dbReference type="SUPFAM" id="SSF51735">
    <property type="entry name" value="NAD(P)-binding Rossmann-fold domains"/>
    <property type="match status" value="1"/>
</dbReference>
<evidence type="ECO:0000256" key="4">
    <source>
        <dbReference type="SAM" id="Phobius"/>
    </source>
</evidence>
<dbReference type="PANTHER" id="PTHR42938">
    <property type="entry name" value="FORMATE DEHYDROGENASE 1"/>
    <property type="match status" value="1"/>
</dbReference>
<sequence length="274" mass="29285">MDKLVEKGKGQFTGPEIQGKKLGVIGLGAIGVLVANAAVGLGMEVYGFDPFLSVDAAWSLSSDVIKARSMEALVAECDYITIHIPLNDSTKNMYNKELFAATKKGARLLNFARGGLVNIEALKDAIADGTITAYVTDFPDAEVIELDNVICIPHLGASTPESEENCAEMAAVELKQYLEYGIIKNSVNFPNCDAPYTGKARLAILHKNVSGVIGAITAAISGQGLNIDNMVNKSKGSWAYTLIDLDTFNGKCHELVEKLSKVDGICKARIVKEA</sequence>
<accession>A0A645CF19</accession>
<dbReference type="Gene3D" id="3.40.50.720">
    <property type="entry name" value="NAD(P)-binding Rossmann-like Domain"/>
    <property type="match status" value="2"/>
</dbReference>
<dbReference type="Gene3D" id="3.30.70.260">
    <property type="match status" value="1"/>
</dbReference>
<feature type="domain" description="ACT" evidence="5">
    <location>
        <begin position="201"/>
        <end position="273"/>
    </location>
</feature>
<dbReference type="Pfam" id="PF02826">
    <property type="entry name" value="2-Hacid_dh_C"/>
    <property type="match status" value="1"/>
</dbReference>
<dbReference type="InterPro" id="IPR006140">
    <property type="entry name" value="D-isomer_DH_NAD-bd"/>
</dbReference>
<dbReference type="GO" id="GO:0004617">
    <property type="term" value="F:phosphoglycerate dehydrogenase activity"/>
    <property type="evidence" value="ECO:0007669"/>
    <property type="project" value="UniProtKB-EC"/>
</dbReference>
<dbReference type="CDD" id="cd04901">
    <property type="entry name" value="ACT_3PGDH"/>
    <property type="match status" value="1"/>
</dbReference>
<evidence type="ECO:0000313" key="6">
    <source>
        <dbReference type="EMBL" id="MPM75566.1"/>
    </source>
</evidence>
<dbReference type="PROSITE" id="PS00065">
    <property type="entry name" value="D_2_HYDROXYACID_DH_1"/>
    <property type="match status" value="1"/>
</dbReference>
<evidence type="ECO:0000259" key="5">
    <source>
        <dbReference type="PROSITE" id="PS51671"/>
    </source>
</evidence>
<feature type="transmembrane region" description="Helical" evidence="4">
    <location>
        <begin position="21"/>
        <end position="43"/>
    </location>
</feature>
<evidence type="ECO:0000256" key="3">
    <source>
        <dbReference type="ARBA" id="ARBA00029440"/>
    </source>
</evidence>
<comment type="caution">
    <text evidence="6">The sequence shown here is derived from an EMBL/GenBank/DDBJ whole genome shotgun (WGS) entry which is preliminary data.</text>
</comment>
<dbReference type="GO" id="GO:0051287">
    <property type="term" value="F:NAD binding"/>
    <property type="evidence" value="ECO:0007669"/>
    <property type="project" value="InterPro"/>
</dbReference>
<evidence type="ECO:0000256" key="2">
    <source>
        <dbReference type="ARBA" id="ARBA00023027"/>
    </source>
</evidence>
<dbReference type="InterPro" id="IPR045865">
    <property type="entry name" value="ACT-like_dom_sf"/>
</dbReference>
<dbReference type="PROSITE" id="PS51671">
    <property type="entry name" value="ACT"/>
    <property type="match status" value="1"/>
</dbReference>
<proteinExistence type="predicted"/>
<dbReference type="AlphaFoldDB" id="A0A645CF19"/>
<dbReference type="InterPro" id="IPR029752">
    <property type="entry name" value="D-isomer_DH_CS1"/>
</dbReference>
<reference evidence="6" key="1">
    <citation type="submission" date="2019-08" db="EMBL/GenBank/DDBJ databases">
        <authorList>
            <person name="Kucharzyk K."/>
            <person name="Murdoch R.W."/>
            <person name="Higgins S."/>
            <person name="Loffler F."/>
        </authorList>
    </citation>
    <scope>NUCLEOTIDE SEQUENCE</scope>
</reference>
<dbReference type="InterPro" id="IPR036291">
    <property type="entry name" value="NAD(P)-bd_dom_sf"/>
</dbReference>
<dbReference type="PANTHER" id="PTHR42938:SF47">
    <property type="entry name" value="HYDROXYPYRUVATE REDUCTASE"/>
    <property type="match status" value="1"/>
</dbReference>
<keyword evidence="1 6" id="KW-0560">Oxidoreductase</keyword>
<keyword evidence="2" id="KW-0520">NAD</keyword>
<organism evidence="6">
    <name type="scientific">bioreactor metagenome</name>
    <dbReference type="NCBI Taxonomy" id="1076179"/>
    <lineage>
        <taxon>unclassified sequences</taxon>
        <taxon>metagenomes</taxon>
        <taxon>ecological metagenomes</taxon>
    </lineage>
</organism>
<dbReference type="InterPro" id="IPR002912">
    <property type="entry name" value="ACT_dom"/>
</dbReference>
<dbReference type="EC" id="1.1.1.95" evidence="6"/>
<gene>
    <name evidence="6" type="primary">serA_21</name>
    <name evidence="6" type="ORF">SDC9_122560</name>
</gene>